<accession>A0ABS2FKZ8</accession>
<dbReference type="InterPro" id="IPR017871">
    <property type="entry name" value="ABC_transporter-like_CS"/>
</dbReference>
<keyword evidence="6" id="KW-1185">Reference proteome</keyword>
<evidence type="ECO:0000256" key="1">
    <source>
        <dbReference type="ARBA" id="ARBA00022448"/>
    </source>
</evidence>
<dbReference type="Proteomes" id="UP000767334">
    <property type="component" value="Unassembled WGS sequence"/>
</dbReference>
<dbReference type="EMBL" id="JACJLL010000190">
    <property type="protein sequence ID" value="MBM6820884.1"/>
    <property type="molecule type" value="Genomic_DNA"/>
</dbReference>
<dbReference type="InterPro" id="IPR027417">
    <property type="entry name" value="P-loop_NTPase"/>
</dbReference>
<protein>
    <submittedName>
        <fullName evidence="5">ABC transporter ATP-binding protein</fullName>
    </submittedName>
</protein>
<keyword evidence="2" id="KW-0547">Nucleotide-binding</keyword>
<dbReference type="Pfam" id="PF00005">
    <property type="entry name" value="ABC_tran"/>
    <property type="match status" value="1"/>
</dbReference>
<dbReference type="GO" id="GO:0005524">
    <property type="term" value="F:ATP binding"/>
    <property type="evidence" value="ECO:0007669"/>
    <property type="project" value="UniProtKB-KW"/>
</dbReference>
<keyword evidence="1" id="KW-0813">Transport</keyword>
<gene>
    <name evidence="5" type="ORF">H6A19_16330</name>
</gene>
<evidence type="ECO:0000313" key="6">
    <source>
        <dbReference type="Proteomes" id="UP000767334"/>
    </source>
</evidence>
<sequence>MEIMLISNINCKYGDKIIYKDFNINFDDNKINCIIGKSGCGKTTLLNYISEILLKENRKISYVFQSDSLIPWKNINNNLKIVVKKYLRGKELDNKVDITLGLVGLSEFKYYYPYQLSGGMKQRVNLARALVGDPEIILMDEPFKSLDIKCKKDMMKIIKKLNSEKKTTIILVTHDKEEILDLADSVFLLGERPVKILDKAKEKNIEDIIEKII</sequence>
<dbReference type="PROSITE" id="PS00211">
    <property type="entry name" value="ABC_TRANSPORTER_1"/>
    <property type="match status" value="1"/>
</dbReference>
<dbReference type="PANTHER" id="PTHR42781:SF8">
    <property type="entry name" value="BICARBONATE TRANSPORT ATP-BINDING PROTEIN CMPC"/>
    <property type="match status" value="1"/>
</dbReference>
<comment type="caution">
    <text evidence="5">The sequence shown here is derived from an EMBL/GenBank/DDBJ whole genome shotgun (WGS) entry which is preliminary data.</text>
</comment>
<dbReference type="PROSITE" id="PS50893">
    <property type="entry name" value="ABC_TRANSPORTER_2"/>
    <property type="match status" value="1"/>
</dbReference>
<dbReference type="InterPro" id="IPR003439">
    <property type="entry name" value="ABC_transporter-like_ATP-bd"/>
</dbReference>
<evidence type="ECO:0000256" key="2">
    <source>
        <dbReference type="ARBA" id="ARBA00022741"/>
    </source>
</evidence>
<keyword evidence="3 5" id="KW-0067">ATP-binding</keyword>
<dbReference type="InterPro" id="IPR050093">
    <property type="entry name" value="ABC_SmlMolc_Importer"/>
</dbReference>
<evidence type="ECO:0000313" key="5">
    <source>
        <dbReference type="EMBL" id="MBM6820884.1"/>
    </source>
</evidence>
<dbReference type="SUPFAM" id="SSF52540">
    <property type="entry name" value="P-loop containing nucleoside triphosphate hydrolases"/>
    <property type="match status" value="1"/>
</dbReference>
<dbReference type="Gene3D" id="3.40.50.300">
    <property type="entry name" value="P-loop containing nucleotide triphosphate hydrolases"/>
    <property type="match status" value="1"/>
</dbReference>
<dbReference type="PANTHER" id="PTHR42781">
    <property type="entry name" value="SPERMIDINE/PUTRESCINE IMPORT ATP-BINDING PROTEIN POTA"/>
    <property type="match status" value="1"/>
</dbReference>
<feature type="domain" description="ABC transporter" evidence="4">
    <location>
        <begin position="4"/>
        <end position="213"/>
    </location>
</feature>
<proteinExistence type="predicted"/>
<organism evidence="5 6">
    <name type="scientific">Clostridium saudiense</name>
    <dbReference type="NCBI Taxonomy" id="1414720"/>
    <lineage>
        <taxon>Bacteria</taxon>
        <taxon>Bacillati</taxon>
        <taxon>Bacillota</taxon>
        <taxon>Clostridia</taxon>
        <taxon>Eubacteriales</taxon>
        <taxon>Clostridiaceae</taxon>
        <taxon>Clostridium</taxon>
    </lineage>
</organism>
<evidence type="ECO:0000259" key="4">
    <source>
        <dbReference type="PROSITE" id="PS50893"/>
    </source>
</evidence>
<reference evidence="5 6" key="1">
    <citation type="journal article" date="2021" name="Sci. Rep.">
        <title>The distribution of antibiotic resistance genes in chicken gut microbiota commensals.</title>
        <authorList>
            <person name="Juricova H."/>
            <person name="Matiasovicova J."/>
            <person name="Kubasova T."/>
            <person name="Cejkova D."/>
            <person name="Rychlik I."/>
        </authorList>
    </citation>
    <scope>NUCLEOTIDE SEQUENCE [LARGE SCALE GENOMIC DNA]</scope>
    <source>
        <strain evidence="5 6">An435</strain>
    </source>
</reference>
<dbReference type="InterPro" id="IPR003593">
    <property type="entry name" value="AAA+_ATPase"/>
</dbReference>
<name>A0ABS2FKZ8_9CLOT</name>
<dbReference type="SMART" id="SM00382">
    <property type="entry name" value="AAA"/>
    <property type="match status" value="1"/>
</dbReference>
<evidence type="ECO:0000256" key="3">
    <source>
        <dbReference type="ARBA" id="ARBA00022840"/>
    </source>
</evidence>